<keyword evidence="3" id="KW-1185">Reference proteome</keyword>
<gene>
    <name evidence="2" type="ORF">COR51_07800</name>
</gene>
<proteinExistence type="predicted"/>
<dbReference type="InterPro" id="IPR035992">
    <property type="entry name" value="Ricin_B-like_lectins"/>
</dbReference>
<reference evidence="2 3" key="1">
    <citation type="submission" date="2017-09" db="EMBL/GenBank/DDBJ databases">
        <authorList>
            <person name="Girard L."/>
            <person name="Lami R."/>
            <person name="Suzuki M."/>
            <person name="Baudart J."/>
        </authorList>
    </citation>
    <scope>NUCLEOTIDE SEQUENCE [LARGE SCALE GENOMIC DNA]</scope>
    <source>
        <strain evidence="2 3">17LN0615E</strain>
    </source>
</reference>
<dbReference type="SUPFAM" id="SSF50370">
    <property type="entry name" value="Ricin B-like lectins"/>
    <property type="match status" value="1"/>
</dbReference>
<reference evidence="2 3" key="2">
    <citation type="submission" date="2018-03" db="EMBL/GenBank/DDBJ databases">
        <title>Genetic Diversity and Phenotypic Plasticity of AHL Mediated Quorum Sensing in Environmental Strains of Vibrio mediterranei.</title>
        <authorList>
            <person name="Lantoine F."/>
            <person name="Vouve F."/>
        </authorList>
    </citation>
    <scope>NUCLEOTIDE SEQUENCE [LARGE SCALE GENOMIC DNA]</scope>
    <source>
        <strain evidence="2 3">17LN0615E</strain>
    </source>
</reference>
<evidence type="ECO:0000313" key="3">
    <source>
        <dbReference type="Proteomes" id="UP000238163"/>
    </source>
</evidence>
<evidence type="ECO:0000256" key="1">
    <source>
        <dbReference type="SAM" id="SignalP"/>
    </source>
</evidence>
<sequence length="631" mass="71500">MHSFIKKLYPTSWIHSLFSLIMILFSQALHATGPQAGEYFYRADTRHPNEIFGVSQPGVGFPTWAASRGVPEQTDVILYLGGLTVRPSPIEHRNAGWVSVSGNRLAVINFLQTEVVPPASIAPFPIEQQTQWVYQISPSSDAYSVNWMLMDALQRIGPTDRARWVLNSFLAYSDEDEWIVRGGVPVQHIYAARRYQYNAVNRRFEQTADLVYNPHYSQPPMPAPQTNNLILTSDVPTTIYGYQDNASYESNATSTLSVPYSSSCAGVGPSSGPINTLRSASPGCDLSAKPLKTIDLVNRPTILSQLAITAGYCLKPVSVVTQAAIWTRSYLWASNCDSSDETQKAYYDIVGRIVFPTDNDGIQVCLTAPENVIAGVTEWDYVQFWPCDVMNPYQKWLIIDGKLHPTLSSELYIRFSNKWYGMLSTNNKYGSDELLSPTNMTKGFFANPSLPRYGTREIGISWGGLSGSSYYPAPKKYSESYDNRTYYNMVTKQLSMLSYGTTIFPGVSVKRYWKCLASRQAHGNSNWKWNWAYWTECNDSALEQRWTIDDNSNSRYKNPIENIRFKDAAGNYLYFNLHNTVNYGYPYTQKGRAEWGSSFNIYRAYQSCSKLGYWEYCLKPKHSYQENGGIW</sequence>
<dbReference type="Proteomes" id="UP000238163">
    <property type="component" value="Unassembled WGS sequence"/>
</dbReference>
<name>A0ABX5DHL8_9VIBR</name>
<feature type="chain" id="PRO_5046640476" evidence="1">
    <location>
        <begin position="32"/>
        <end position="631"/>
    </location>
</feature>
<feature type="signal peptide" evidence="1">
    <location>
        <begin position="1"/>
        <end position="31"/>
    </location>
</feature>
<accession>A0ABX5DHL8</accession>
<dbReference type="EMBL" id="NWTN01000003">
    <property type="protein sequence ID" value="PRQ68342.1"/>
    <property type="molecule type" value="Genomic_DNA"/>
</dbReference>
<organism evidence="2 3">
    <name type="scientific">Vibrio mediterranei</name>
    <dbReference type="NCBI Taxonomy" id="689"/>
    <lineage>
        <taxon>Bacteria</taxon>
        <taxon>Pseudomonadati</taxon>
        <taxon>Pseudomonadota</taxon>
        <taxon>Gammaproteobacteria</taxon>
        <taxon>Vibrionales</taxon>
        <taxon>Vibrionaceae</taxon>
        <taxon>Vibrio</taxon>
    </lineage>
</organism>
<dbReference type="PROSITE" id="PS50231">
    <property type="entry name" value="RICIN_B_LECTIN"/>
    <property type="match status" value="1"/>
</dbReference>
<dbReference type="Pfam" id="PF07598">
    <property type="entry name" value="DUF1561"/>
    <property type="match status" value="1"/>
</dbReference>
<evidence type="ECO:0000313" key="2">
    <source>
        <dbReference type="EMBL" id="PRQ68342.1"/>
    </source>
</evidence>
<dbReference type="RefSeq" id="WP_106008768.1">
    <property type="nucleotide sequence ID" value="NZ_JAKEUG010000002.1"/>
</dbReference>
<keyword evidence="1" id="KW-0732">Signal</keyword>
<dbReference type="Gene3D" id="3.90.210.10">
    <property type="entry name" value="Heat-Labile Enterotoxin, subunit A"/>
    <property type="match status" value="1"/>
</dbReference>
<dbReference type="SUPFAM" id="SSF56399">
    <property type="entry name" value="ADP-ribosylation"/>
    <property type="match status" value="1"/>
</dbReference>
<dbReference type="InterPro" id="IPR011455">
    <property type="entry name" value="DUF1561"/>
</dbReference>
<comment type="caution">
    <text evidence="2">The sequence shown here is derived from an EMBL/GenBank/DDBJ whole genome shotgun (WGS) entry which is preliminary data.</text>
</comment>
<protein>
    <submittedName>
        <fullName evidence="2">Uncharacterized protein</fullName>
    </submittedName>
</protein>